<evidence type="ECO:0000313" key="2">
    <source>
        <dbReference type="EMBL" id="POO01642.1"/>
    </source>
</evidence>
<dbReference type="InterPro" id="IPR036910">
    <property type="entry name" value="HMG_box_dom_sf"/>
</dbReference>
<gene>
    <name evidence="2" type="ORF">TorRG33x02_024190</name>
</gene>
<name>A0A2P5FV23_TREOI</name>
<dbReference type="Proteomes" id="UP000237000">
    <property type="component" value="Unassembled WGS sequence"/>
</dbReference>
<evidence type="ECO:0000313" key="3">
    <source>
        <dbReference type="Proteomes" id="UP000237000"/>
    </source>
</evidence>
<feature type="compositionally biased region" description="Low complexity" evidence="1">
    <location>
        <begin position="1"/>
        <end position="11"/>
    </location>
</feature>
<sequence length="167" mass="18907">MTPKKANAAAAGGDGGEEEKKMMIEKSRKRLSSEKQKEKQNEEERETMEKKPKRRLSLEKGKEKVIEEEKETMEKNLEQSKPSPKKKRPTRPFIVFLESFDFVNDPTVEVQVSRSQAAAFKWQSMTVKERAPFVAIADQRASEQEMKLSNDNAGDAGDAGDEEAEAE</sequence>
<accession>A0A2P5FV23</accession>
<protein>
    <recommendedName>
        <fullName evidence="4">High mobility group box domain containing protein</fullName>
    </recommendedName>
</protein>
<dbReference type="Gene3D" id="1.10.30.10">
    <property type="entry name" value="High mobility group box domain"/>
    <property type="match status" value="1"/>
</dbReference>
<comment type="caution">
    <text evidence="2">The sequence shown here is derived from an EMBL/GenBank/DDBJ whole genome shotgun (WGS) entry which is preliminary data.</text>
</comment>
<feature type="region of interest" description="Disordered" evidence="1">
    <location>
        <begin position="140"/>
        <end position="167"/>
    </location>
</feature>
<evidence type="ECO:0008006" key="4">
    <source>
        <dbReference type="Google" id="ProtNLM"/>
    </source>
</evidence>
<feature type="region of interest" description="Disordered" evidence="1">
    <location>
        <begin position="1"/>
        <end position="89"/>
    </location>
</feature>
<feature type="compositionally biased region" description="Acidic residues" evidence="1">
    <location>
        <begin position="158"/>
        <end position="167"/>
    </location>
</feature>
<feature type="compositionally biased region" description="Basic and acidic residues" evidence="1">
    <location>
        <begin position="18"/>
        <end position="78"/>
    </location>
</feature>
<dbReference type="AlphaFoldDB" id="A0A2P5FV23"/>
<evidence type="ECO:0000256" key="1">
    <source>
        <dbReference type="SAM" id="MobiDB-lite"/>
    </source>
</evidence>
<organism evidence="2 3">
    <name type="scientific">Trema orientale</name>
    <name type="common">Charcoal tree</name>
    <name type="synonym">Celtis orientalis</name>
    <dbReference type="NCBI Taxonomy" id="63057"/>
    <lineage>
        <taxon>Eukaryota</taxon>
        <taxon>Viridiplantae</taxon>
        <taxon>Streptophyta</taxon>
        <taxon>Embryophyta</taxon>
        <taxon>Tracheophyta</taxon>
        <taxon>Spermatophyta</taxon>
        <taxon>Magnoliopsida</taxon>
        <taxon>eudicotyledons</taxon>
        <taxon>Gunneridae</taxon>
        <taxon>Pentapetalae</taxon>
        <taxon>rosids</taxon>
        <taxon>fabids</taxon>
        <taxon>Rosales</taxon>
        <taxon>Cannabaceae</taxon>
        <taxon>Trema</taxon>
    </lineage>
</organism>
<proteinExistence type="predicted"/>
<reference evidence="3" key="1">
    <citation type="submission" date="2016-06" db="EMBL/GenBank/DDBJ databases">
        <title>Parallel loss of symbiosis genes in relatives of nitrogen-fixing non-legume Parasponia.</title>
        <authorList>
            <person name="Van Velzen R."/>
            <person name="Holmer R."/>
            <person name="Bu F."/>
            <person name="Rutten L."/>
            <person name="Van Zeijl A."/>
            <person name="Liu W."/>
            <person name="Santuari L."/>
            <person name="Cao Q."/>
            <person name="Sharma T."/>
            <person name="Shen D."/>
            <person name="Roswanjaya Y."/>
            <person name="Wardhani T."/>
            <person name="Kalhor M.S."/>
            <person name="Jansen J."/>
            <person name="Van den Hoogen J."/>
            <person name="Gungor B."/>
            <person name="Hartog M."/>
            <person name="Hontelez J."/>
            <person name="Verver J."/>
            <person name="Yang W.-C."/>
            <person name="Schijlen E."/>
            <person name="Repin R."/>
            <person name="Schilthuizen M."/>
            <person name="Schranz E."/>
            <person name="Heidstra R."/>
            <person name="Miyata K."/>
            <person name="Fedorova E."/>
            <person name="Kohlen W."/>
            <person name="Bisseling T."/>
            <person name="Smit S."/>
            <person name="Geurts R."/>
        </authorList>
    </citation>
    <scope>NUCLEOTIDE SEQUENCE [LARGE SCALE GENOMIC DNA]</scope>
    <source>
        <strain evidence="3">cv. RG33-2</strain>
    </source>
</reference>
<dbReference type="InParanoid" id="A0A2P5FV23"/>
<dbReference type="EMBL" id="JXTC01000007">
    <property type="protein sequence ID" value="POO01642.1"/>
    <property type="molecule type" value="Genomic_DNA"/>
</dbReference>
<keyword evidence="3" id="KW-1185">Reference proteome</keyword>